<reference evidence="2" key="1">
    <citation type="journal article" date="2019" name="Int. J. Syst. Evol. Microbiol.">
        <title>The Global Catalogue of Microorganisms (GCM) 10K type strain sequencing project: providing services to taxonomists for standard genome sequencing and annotation.</title>
        <authorList>
            <consortium name="The Broad Institute Genomics Platform"/>
            <consortium name="The Broad Institute Genome Sequencing Center for Infectious Disease"/>
            <person name="Wu L."/>
            <person name="Ma J."/>
        </authorList>
    </citation>
    <scope>NUCLEOTIDE SEQUENCE [LARGE SCALE GENOMIC DNA]</scope>
    <source>
        <strain evidence="2">CCM 7427</strain>
    </source>
</reference>
<dbReference type="Pfam" id="PF09954">
    <property type="entry name" value="DUF2188"/>
    <property type="match status" value="1"/>
</dbReference>
<evidence type="ECO:0000313" key="1">
    <source>
        <dbReference type="EMBL" id="MFD2649730.1"/>
    </source>
</evidence>
<organism evidence="1 2">
    <name type="scientific">Devosia albogilva</name>
    <dbReference type="NCBI Taxonomy" id="429726"/>
    <lineage>
        <taxon>Bacteria</taxon>
        <taxon>Pseudomonadati</taxon>
        <taxon>Pseudomonadota</taxon>
        <taxon>Alphaproteobacteria</taxon>
        <taxon>Hyphomicrobiales</taxon>
        <taxon>Devosiaceae</taxon>
        <taxon>Devosia</taxon>
    </lineage>
</organism>
<gene>
    <name evidence="1" type="ORF">ACFSX5_18235</name>
</gene>
<protein>
    <submittedName>
        <fullName evidence="1">DUF2188 domain-containing protein</fullName>
    </submittedName>
</protein>
<evidence type="ECO:0000313" key="2">
    <source>
        <dbReference type="Proteomes" id="UP001597521"/>
    </source>
</evidence>
<proteinExistence type="predicted"/>
<dbReference type="EMBL" id="JBHUNP010000001">
    <property type="protein sequence ID" value="MFD2649730.1"/>
    <property type="molecule type" value="Genomic_DNA"/>
</dbReference>
<keyword evidence="2" id="KW-1185">Reference proteome</keyword>
<comment type="caution">
    <text evidence="1">The sequence shown here is derived from an EMBL/GenBank/DDBJ whole genome shotgun (WGS) entry which is preliminary data.</text>
</comment>
<dbReference type="InterPro" id="IPR018691">
    <property type="entry name" value="DUF2188"/>
</dbReference>
<name>A0ABW5QPS1_9HYPH</name>
<sequence length="70" mass="7949">MSSSHFIVYLRDAVWQYTYRGSAVGPFTSRDEAIDVAIKAARDSQDPEAEVIVQDPETRTETVWRPEESS</sequence>
<dbReference type="Proteomes" id="UP001597521">
    <property type="component" value="Unassembled WGS sequence"/>
</dbReference>
<accession>A0ABW5QPS1</accession>
<dbReference type="RefSeq" id="WP_386835357.1">
    <property type="nucleotide sequence ID" value="NZ_JBHUNP010000001.1"/>
</dbReference>